<feature type="compositionally biased region" description="Basic and acidic residues" evidence="1">
    <location>
        <begin position="41"/>
        <end position="52"/>
    </location>
</feature>
<evidence type="ECO:0000313" key="3">
    <source>
        <dbReference type="Proteomes" id="UP000244892"/>
    </source>
</evidence>
<dbReference type="EMBL" id="CP029211">
    <property type="protein sequence ID" value="AWI55461.1"/>
    <property type="molecule type" value="Genomic_DNA"/>
</dbReference>
<feature type="compositionally biased region" description="Basic and acidic residues" evidence="1">
    <location>
        <begin position="62"/>
        <end position="77"/>
    </location>
</feature>
<gene>
    <name evidence="2" type="ORF">DEH84_17885</name>
</gene>
<evidence type="ECO:0000256" key="1">
    <source>
        <dbReference type="SAM" id="MobiDB-lite"/>
    </source>
</evidence>
<sequence length="214" mass="22826">MVAPGGETVMRQPLMWVLAVVLGLTLWLSMQDDDAALPAARQRDPAAARGDGRPPAPGAEPAVDRPGNERPGPERARAAAGTASAPSADDARLLAAVVRWQHRVAASGPAPGQTPGSAWRAVVPPPPPPPPETAPPPPQAPPFPHRWIGRFEDTVNAASAPRARQRAIVAGPVSTWVVSEGELIEGQWRVDRIEDRTLRLTYMPLMQAQTTTMR</sequence>
<reference evidence="2 3" key="1">
    <citation type="submission" date="2018-05" db="EMBL/GenBank/DDBJ databases">
        <title>complete genome sequence of Aquabacterium olei NBRC 110486.</title>
        <authorList>
            <person name="Tang B."/>
            <person name="Chang J."/>
            <person name="Zhang L."/>
            <person name="Yang H."/>
        </authorList>
    </citation>
    <scope>NUCLEOTIDE SEQUENCE [LARGE SCALE GENOMIC DNA]</scope>
    <source>
        <strain evidence="2 3">NBRC 110486</strain>
        <plasmid evidence="3">Plasmid ptb101</plasmid>
    </source>
</reference>
<evidence type="ECO:0008006" key="4">
    <source>
        <dbReference type="Google" id="ProtNLM"/>
    </source>
</evidence>
<feature type="compositionally biased region" description="Low complexity" evidence="1">
    <location>
        <begin position="78"/>
        <end position="88"/>
    </location>
</feature>
<feature type="region of interest" description="Disordered" evidence="1">
    <location>
        <begin position="105"/>
        <end position="144"/>
    </location>
</feature>
<organism evidence="2 3">
    <name type="scientific">Aquabacterium olei</name>
    <dbReference type="NCBI Taxonomy" id="1296669"/>
    <lineage>
        <taxon>Bacteria</taxon>
        <taxon>Pseudomonadati</taxon>
        <taxon>Pseudomonadota</taxon>
        <taxon>Betaproteobacteria</taxon>
        <taxon>Burkholderiales</taxon>
        <taxon>Aquabacterium</taxon>
    </lineage>
</organism>
<geneLocation type="plasmid" evidence="3">
    <name>ptb101</name>
</geneLocation>
<dbReference type="AlphaFoldDB" id="A0A2U8FWN2"/>
<keyword evidence="2" id="KW-0614">Plasmid</keyword>
<proteinExistence type="predicted"/>
<keyword evidence="3" id="KW-1185">Reference proteome</keyword>
<dbReference type="KEGG" id="aon:DEH84_17885"/>
<accession>A0A2U8FWN2</accession>
<feature type="compositionally biased region" description="Pro residues" evidence="1">
    <location>
        <begin position="123"/>
        <end position="144"/>
    </location>
</feature>
<feature type="region of interest" description="Disordered" evidence="1">
    <location>
        <begin position="38"/>
        <end position="88"/>
    </location>
</feature>
<dbReference type="Proteomes" id="UP000244892">
    <property type="component" value="Plasmid pTB101"/>
</dbReference>
<protein>
    <recommendedName>
        <fullName evidence="4">Secretion system X translation initiation factor</fullName>
    </recommendedName>
</protein>
<evidence type="ECO:0000313" key="2">
    <source>
        <dbReference type="EMBL" id="AWI55461.1"/>
    </source>
</evidence>
<name>A0A2U8FWN2_9BURK</name>